<feature type="chain" id="PRO_5034160724" evidence="2">
    <location>
        <begin position="17"/>
        <end position="229"/>
    </location>
</feature>
<evidence type="ECO:0000256" key="1">
    <source>
        <dbReference type="SAM" id="MobiDB-lite"/>
    </source>
</evidence>
<dbReference type="PANTHER" id="PTHR10607:SF1">
    <property type="entry name" value="OSTEOPONTIN"/>
    <property type="match status" value="1"/>
</dbReference>
<evidence type="ECO:0000256" key="2">
    <source>
        <dbReference type="SAM" id="SignalP"/>
    </source>
</evidence>
<evidence type="ECO:0000313" key="4">
    <source>
        <dbReference type="Proteomes" id="UP000694621"/>
    </source>
</evidence>
<protein>
    <submittedName>
        <fullName evidence="3">Secreted phosphoprotein 1</fullName>
    </submittedName>
</protein>
<feature type="region of interest" description="Disordered" evidence="1">
    <location>
        <begin position="22"/>
        <end position="150"/>
    </location>
</feature>
<proteinExistence type="predicted"/>
<organism evidence="3 4">
    <name type="scientific">Astyanax mexicanus</name>
    <name type="common">Blind cave fish</name>
    <name type="synonym">Astyanax fasciatus mexicanus</name>
    <dbReference type="NCBI Taxonomy" id="7994"/>
    <lineage>
        <taxon>Eukaryota</taxon>
        <taxon>Metazoa</taxon>
        <taxon>Chordata</taxon>
        <taxon>Craniata</taxon>
        <taxon>Vertebrata</taxon>
        <taxon>Euteleostomi</taxon>
        <taxon>Actinopterygii</taxon>
        <taxon>Neopterygii</taxon>
        <taxon>Teleostei</taxon>
        <taxon>Ostariophysi</taxon>
        <taxon>Characiformes</taxon>
        <taxon>Characoidei</taxon>
        <taxon>Acestrorhamphidae</taxon>
        <taxon>Acestrorhamphinae</taxon>
        <taxon>Astyanax</taxon>
    </lineage>
</organism>
<feature type="compositionally biased region" description="Acidic residues" evidence="1">
    <location>
        <begin position="80"/>
        <end position="103"/>
    </location>
</feature>
<keyword evidence="2" id="KW-0732">Signal</keyword>
<dbReference type="Ensembl" id="ENSAMXT00005034877.1">
    <property type="protein sequence ID" value="ENSAMXP00005031892.1"/>
    <property type="gene ID" value="ENSAMXG00005015593.1"/>
</dbReference>
<feature type="compositionally biased region" description="Low complexity" evidence="1">
    <location>
        <begin position="124"/>
        <end position="137"/>
    </location>
</feature>
<evidence type="ECO:0000313" key="3">
    <source>
        <dbReference type="Ensembl" id="ENSAMXP00005031892.1"/>
    </source>
</evidence>
<accession>A0A8B9K713</accession>
<dbReference type="GO" id="GO:0001503">
    <property type="term" value="P:ossification"/>
    <property type="evidence" value="ECO:0007669"/>
    <property type="project" value="InterPro"/>
</dbReference>
<dbReference type="Proteomes" id="UP000694621">
    <property type="component" value="Unplaced"/>
</dbReference>
<dbReference type="GO" id="GO:0007155">
    <property type="term" value="P:cell adhesion"/>
    <property type="evidence" value="ECO:0007669"/>
    <property type="project" value="InterPro"/>
</dbReference>
<feature type="compositionally biased region" description="Acidic residues" evidence="1">
    <location>
        <begin position="109"/>
        <end position="123"/>
    </location>
</feature>
<reference evidence="3" key="1">
    <citation type="submission" date="2025-08" db="UniProtKB">
        <authorList>
            <consortium name="Ensembl"/>
        </authorList>
    </citation>
    <scope>IDENTIFICATION</scope>
</reference>
<dbReference type="PANTHER" id="PTHR10607">
    <property type="entry name" value="OSTEOPONTIN"/>
    <property type="match status" value="1"/>
</dbReference>
<sequence length="229" mass="24484">MKAAIVFVLLFAIVYCRPLKRSVSSSESSEEQAAAKPAPPILRKAPAKAVQAVEVVPAQAVKAAPEAPADPEAAAAAASSDEDDSDEAEDTNTPSDTEDDSADSADSVDTQDTDSSESAESGETEATTTPPFTEEPTLGPIINDGRGDNMGYPSDYKKTIIYVDANEIEKIPSPYKSYVPEHIEGLNTISKKTSHYDGQEANDVEKHLKVYKVNKVIRLKPLGLKVGFK</sequence>
<name>A0A8B9K713_ASTMX</name>
<dbReference type="AlphaFoldDB" id="A0A8B9K713"/>
<feature type="compositionally biased region" description="Low complexity" evidence="1">
    <location>
        <begin position="47"/>
        <end position="79"/>
    </location>
</feature>
<feature type="signal peptide" evidence="2">
    <location>
        <begin position="1"/>
        <end position="16"/>
    </location>
</feature>
<dbReference type="InterPro" id="IPR002038">
    <property type="entry name" value="Osteopontin"/>
</dbReference>